<dbReference type="Pfam" id="PF00117">
    <property type="entry name" value="GATase"/>
    <property type="match status" value="1"/>
</dbReference>
<dbReference type="NCBIfam" id="NF003792">
    <property type="entry name" value="PRK05380.1"/>
    <property type="match status" value="1"/>
</dbReference>
<dbReference type="HAMAP" id="MF_01227">
    <property type="entry name" value="PyrG"/>
    <property type="match status" value="1"/>
</dbReference>
<feature type="binding site" evidence="9">
    <location>
        <begin position="217"/>
        <end position="222"/>
    </location>
    <ligand>
        <name>UTP</name>
        <dbReference type="ChEBI" id="CHEBI:46398"/>
    </ligand>
</feature>
<evidence type="ECO:0000313" key="14">
    <source>
        <dbReference type="EMBL" id="MDG0816775.1"/>
    </source>
</evidence>
<dbReference type="CDD" id="cd01746">
    <property type="entry name" value="GATase1_CTP_Synthase"/>
    <property type="match status" value="1"/>
</dbReference>
<evidence type="ECO:0000313" key="15">
    <source>
        <dbReference type="Proteomes" id="UP001152321"/>
    </source>
</evidence>
<reference evidence="14" key="1">
    <citation type="submission" date="2022-08" db="EMBL/GenBank/DDBJ databases">
        <title>Novel Bdellovibrio Species Isolated from Svalbard: Designation Bdellovibrio svalbardensis.</title>
        <authorList>
            <person name="Mitchell R.J."/>
            <person name="Choi S.Y."/>
        </authorList>
    </citation>
    <scope>NUCLEOTIDE SEQUENCE</scope>
    <source>
        <strain evidence="14">PAP01</strain>
    </source>
</reference>
<dbReference type="EC" id="6.3.4.2" evidence="9"/>
<feature type="binding site" evidence="9">
    <location>
        <begin position="217"/>
        <end position="222"/>
    </location>
    <ligand>
        <name>CTP</name>
        <dbReference type="ChEBI" id="CHEBI:37563"/>
        <note>allosteric inhibitor</note>
    </ligand>
</feature>
<evidence type="ECO:0000256" key="5">
    <source>
        <dbReference type="ARBA" id="ARBA00022840"/>
    </source>
</evidence>
<evidence type="ECO:0000256" key="2">
    <source>
        <dbReference type="ARBA" id="ARBA00007533"/>
    </source>
</evidence>
<comment type="activity regulation">
    <text evidence="9">Allosterically activated by GTP, when glutamine is the substrate; GTP has no effect on the reaction when ammonia is the substrate. The allosteric effector GTP functions by stabilizing the protein conformation that binds the tetrahedral intermediate(s) formed during glutamine hydrolysis. Inhibited by the product CTP, via allosteric rather than competitive inhibition.</text>
</comment>
<feature type="binding site" evidence="9">
    <location>
        <begin position="411"/>
        <end position="414"/>
    </location>
    <ligand>
        <name>L-glutamine</name>
        <dbReference type="ChEBI" id="CHEBI:58359"/>
    </ligand>
</feature>
<evidence type="ECO:0000256" key="1">
    <source>
        <dbReference type="ARBA" id="ARBA00005171"/>
    </source>
</evidence>
<evidence type="ECO:0000256" key="7">
    <source>
        <dbReference type="ARBA" id="ARBA00022975"/>
    </source>
</evidence>
<organism evidence="14 15">
    <name type="scientific">Bdellovibrio svalbardensis</name>
    <dbReference type="NCBI Taxonomy" id="2972972"/>
    <lineage>
        <taxon>Bacteria</taxon>
        <taxon>Pseudomonadati</taxon>
        <taxon>Bdellovibrionota</taxon>
        <taxon>Bdellovibrionia</taxon>
        <taxon>Bdellovibrionales</taxon>
        <taxon>Pseudobdellovibrionaceae</taxon>
        <taxon>Bdellovibrio</taxon>
    </lineage>
</organism>
<feature type="domain" description="CTP synthase N-terminal" evidence="13">
    <location>
        <begin position="34"/>
        <end position="296"/>
    </location>
</feature>
<keyword evidence="6 9" id="KW-0315">Glutamine amidotransferase</keyword>
<feature type="region of interest" description="Disordered" evidence="10">
    <location>
        <begin position="1"/>
        <end position="23"/>
    </location>
</feature>
<feature type="binding site" evidence="9">
    <location>
        <position position="44"/>
    </location>
    <ligand>
        <name>UTP</name>
        <dbReference type="ChEBI" id="CHEBI:46398"/>
    </ligand>
</feature>
<feature type="domain" description="Glutamine amidotransferase" evidence="12">
    <location>
        <begin position="331"/>
        <end position="558"/>
    </location>
</feature>
<comment type="function">
    <text evidence="9">Catalyzes the ATP-dependent amination of UTP to CTP with either L-glutamine or ammonia as the source of nitrogen. Regulates intracellular CTP levels through interactions with the four ribonucleotide triphosphates.</text>
</comment>
<accession>A0ABT6DIU8</accession>
<dbReference type="Pfam" id="PF06418">
    <property type="entry name" value="CTP_synth_N"/>
    <property type="match status" value="1"/>
</dbReference>
<comment type="catalytic activity">
    <reaction evidence="9">
        <text>L-glutamine + H2O = L-glutamate + NH4(+)</text>
        <dbReference type="Rhea" id="RHEA:15889"/>
        <dbReference type="ChEBI" id="CHEBI:15377"/>
        <dbReference type="ChEBI" id="CHEBI:28938"/>
        <dbReference type="ChEBI" id="CHEBI:29985"/>
        <dbReference type="ChEBI" id="CHEBI:58359"/>
    </reaction>
</comment>
<dbReference type="SUPFAM" id="SSF52317">
    <property type="entry name" value="Class I glutamine amidotransferase-like"/>
    <property type="match status" value="1"/>
</dbReference>
<feature type="transmembrane region" description="Helical" evidence="11">
    <location>
        <begin position="35"/>
        <end position="59"/>
    </location>
</feature>
<dbReference type="InterPro" id="IPR017926">
    <property type="entry name" value="GATASE"/>
</dbReference>
<keyword evidence="5 9" id="KW-0067">ATP-binding</keyword>
<protein>
    <recommendedName>
        <fullName evidence="9">CTP synthase</fullName>
        <ecNumber evidence="9">6.3.4.2</ecNumber>
    </recommendedName>
    <alternativeName>
        <fullName evidence="9">Cytidine 5'-triphosphate synthase</fullName>
    </alternativeName>
    <alternativeName>
        <fullName evidence="9">Cytidine triphosphate synthetase</fullName>
        <shortName evidence="9">CTP synthetase</shortName>
        <shortName evidence="9">CTPS</shortName>
    </alternativeName>
    <alternativeName>
        <fullName evidence="9">UTP--ammonia ligase</fullName>
    </alternativeName>
</protein>
<dbReference type="PANTHER" id="PTHR11550:SF0">
    <property type="entry name" value="CTP SYNTHASE-RELATED"/>
    <property type="match status" value="1"/>
</dbReference>
<comment type="subunit">
    <text evidence="9">Homotetramer.</text>
</comment>
<feature type="binding site" evidence="9">
    <location>
        <position position="170"/>
    </location>
    <ligand>
        <name>Mg(2+)</name>
        <dbReference type="ChEBI" id="CHEBI:18420"/>
    </ligand>
</feature>
<keyword evidence="3 9" id="KW-0436">Ligase</keyword>
<keyword evidence="15" id="KW-1185">Reference proteome</keyword>
<keyword evidence="9" id="KW-0479">Metal-binding</keyword>
<feature type="binding site" evidence="9">
    <location>
        <position position="383"/>
    </location>
    <ligand>
        <name>L-glutamine</name>
        <dbReference type="ChEBI" id="CHEBI:58359"/>
    </ligand>
</feature>
<dbReference type="PROSITE" id="PS51273">
    <property type="entry name" value="GATASE_TYPE_1"/>
    <property type="match status" value="1"/>
</dbReference>
<dbReference type="InterPro" id="IPR017456">
    <property type="entry name" value="CTP_synthase_N"/>
</dbReference>
<feature type="binding site" evidence="9">
    <location>
        <position position="253"/>
    </location>
    <ligand>
        <name>CTP</name>
        <dbReference type="ChEBI" id="CHEBI:37563"/>
        <note>allosteric inhibitor</note>
    </ligand>
</feature>
<evidence type="ECO:0000256" key="6">
    <source>
        <dbReference type="ARBA" id="ARBA00022962"/>
    </source>
</evidence>
<evidence type="ECO:0000259" key="13">
    <source>
        <dbReference type="Pfam" id="PF06418"/>
    </source>
</evidence>
<feature type="binding site" evidence="9">
    <location>
        <position position="102"/>
    </location>
    <ligand>
        <name>ATP</name>
        <dbReference type="ChEBI" id="CHEBI:30616"/>
    </ligand>
</feature>
<evidence type="ECO:0000256" key="10">
    <source>
        <dbReference type="SAM" id="MobiDB-lite"/>
    </source>
</evidence>
<comment type="catalytic activity">
    <reaction evidence="8 9">
        <text>UTP + L-glutamine + ATP + H2O = CTP + L-glutamate + ADP + phosphate + 2 H(+)</text>
        <dbReference type="Rhea" id="RHEA:26426"/>
        <dbReference type="ChEBI" id="CHEBI:15377"/>
        <dbReference type="ChEBI" id="CHEBI:15378"/>
        <dbReference type="ChEBI" id="CHEBI:29985"/>
        <dbReference type="ChEBI" id="CHEBI:30616"/>
        <dbReference type="ChEBI" id="CHEBI:37563"/>
        <dbReference type="ChEBI" id="CHEBI:43474"/>
        <dbReference type="ChEBI" id="CHEBI:46398"/>
        <dbReference type="ChEBI" id="CHEBI:58359"/>
        <dbReference type="ChEBI" id="CHEBI:456216"/>
        <dbReference type="EC" id="6.3.4.2"/>
    </reaction>
</comment>
<evidence type="ECO:0000259" key="12">
    <source>
        <dbReference type="Pfam" id="PF00117"/>
    </source>
</evidence>
<feature type="binding site" evidence="9">
    <location>
        <position position="44"/>
    </location>
    <ligand>
        <name>CTP</name>
        <dbReference type="ChEBI" id="CHEBI:37563"/>
        <note>allosteric inhibitor</note>
    </ligand>
</feature>
<dbReference type="GO" id="GO:0003883">
    <property type="term" value="F:CTP synthase activity"/>
    <property type="evidence" value="ECO:0007669"/>
    <property type="project" value="UniProtKB-EC"/>
</dbReference>
<comment type="similarity">
    <text evidence="2 9">Belongs to the CTP synthase family.</text>
</comment>
<feature type="region of interest" description="Amidoligase domain" evidence="9">
    <location>
        <begin position="1"/>
        <end position="296"/>
    </location>
</feature>
<dbReference type="PANTHER" id="PTHR11550">
    <property type="entry name" value="CTP SYNTHASE"/>
    <property type="match status" value="1"/>
</dbReference>
<dbReference type="SUPFAM" id="SSF52540">
    <property type="entry name" value="P-loop containing nucleoside triphosphate hydrolases"/>
    <property type="match status" value="1"/>
</dbReference>
<feature type="binding site" evidence="9">
    <location>
        <begin position="45"/>
        <end position="50"/>
    </location>
    <ligand>
        <name>ATP</name>
        <dbReference type="ChEBI" id="CHEBI:30616"/>
    </ligand>
</feature>
<keyword evidence="4 9" id="KW-0547">Nucleotide-binding</keyword>
<dbReference type="Gene3D" id="3.40.50.300">
    <property type="entry name" value="P-loop containing nucleotide triphosphate hydrolases"/>
    <property type="match status" value="1"/>
</dbReference>
<comment type="caution">
    <text evidence="9">Lacks conserved residue(s) required for the propagation of feature annotation.</text>
</comment>
<comment type="caution">
    <text evidence="14">The sequence shown here is derived from an EMBL/GenBank/DDBJ whole genome shotgun (WGS) entry which is preliminary data.</text>
</comment>
<dbReference type="InterPro" id="IPR033828">
    <property type="entry name" value="GATase1_CTP_Synthase"/>
</dbReference>
<feature type="binding site" evidence="9">
    <location>
        <position position="494"/>
    </location>
    <ligand>
        <name>L-glutamine</name>
        <dbReference type="ChEBI" id="CHEBI:58359"/>
    </ligand>
</feature>
<gene>
    <name evidence="9" type="primary">pyrG</name>
    <name evidence="14" type="ORF">NWE73_10395</name>
</gene>
<dbReference type="InterPro" id="IPR029062">
    <property type="entry name" value="Class_I_gatase-like"/>
</dbReference>
<comment type="pathway">
    <text evidence="1 9">Pyrimidine metabolism; CTP biosynthesis via de novo pathway; CTP from UDP: step 2/2.</text>
</comment>
<proteinExistence type="inferred from homology"/>
<dbReference type="EMBL" id="JANRMI010000003">
    <property type="protein sequence ID" value="MDG0816775.1"/>
    <property type="molecule type" value="Genomic_DNA"/>
</dbReference>
<feature type="binding site" evidence="9">
    <location>
        <position position="253"/>
    </location>
    <ligand>
        <name>UTP</name>
        <dbReference type="ChEBI" id="CHEBI:46398"/>
    </ligand>
</feature>
<feature type="active site" evidence="9">
    <location>
        <position position="541"/>
    </location>
</feature>
<feature type="active site" description="Nucleophile; for glutamine hydrolysis" evidence="9">
    <location>
        <position position="410"/>
    </location>
</feature>
<evidence type="ECO:0000256" key="11">
    <source>
        <dbReference type="SAM" id="Phobius"/>
    </source>
</evidence>
<keyword evidence="7 9" id="KW-0665">Pyrimidine biosynthesis</keyword>
<feature type="binding site" evidence="9">
    <location>
        <position position="102"/>
    </location>
    <ligand>
        <name>Mg(2+)</name>
        <dbReference type="ChEBI" id="CHEBI:18420"/>
    </ligand>
</feature>
<keyword evidence="11" id="KW-1133">Transmembrane helix</keyword>
<sequence length="564" mass="61996">MAKRAASKSASKTTAKKTTKISTAKSTKKALKQKFIFVTGGVVSSIGKGLTAASLGALLEARGHKVTIMKFDPYLNVDPGTMSPFQHGEVYVTEDGAETDLDLGHYERFTSAIMSRSNSVSTGQIYDTVLARERRGDYLGGTVQVIPHITEEIKARIYEAAQGSEVILVEIGGTVGDIESQPFLEAIRQMRIDVGMENSVLVHVTYVPYIAAAGELKSKPTQHSVKELREIGLQPDFLVCRSEKHIDENLKGKIALFCSVQPNHVIAAQDSRFIYEVPMALNKEHLDELIVERLGLSAGKPDIKGWQNLVKVLSNPAHSVKIGVVGKYVELKEAYKSLHEALVHGGVANNARLEIIYVDSEKVTDKTAKELLGKVDGILVPGGFGTRGVEGKVTAIKYAREKQIPFFGICFGMQLAAIEFARNVCGIKDATSREFHAENKRNGNFVIDSMVEQRGIVNKGGTMRLGAFPCAIASGTTAAQVYKASNIMERHRHRFEFNNKYKALFEKNGMVASGICKERDLVEIIELPDHPWFVGVQFHPEFKSKPLAPHPLFVNFVKASLKNK</sequence>
<evidence type="ECO:0000256" key="4">
    <source>
        <dbReference type="ARBA" id="ARBA00022741"/>
    </source>
</evidence>
<dbReference type="Gene3D" id="3.40.50.880">
    <property type="match status" value="1"/>
</dbReference>
<evidence type="ECO:0000256" key="3">
    <source>
        <dbReference type="ARBA" id="ARBA00022598"/>
    </source>
</evidence>
<evidence type="ECO:0000256" key="8">
    <source>
        <dbReference type="ARBA" id="ARBA00047781"/>
    </source>
</evidence>
<keyword evidence="11" id="KW-0812">Transmembrane</keyword>
<comment type="miscellaneous">
    <text evidence="9">CTPSs have evolved a hybrid strategy for distinguishing between UTP and CTP. The overlapping regions of the product feedback inhibitory and substrate sites recognize a common feature in both compounds, the triphosphate moiety. To differentiate isosteric substrate and product pyrimidine rings, an additional pocket far from the expected kinase/ligase catalytic site, specifically recognizes the cytosine and ribose portions of the product inhibitor.</text>
</comment>
<dbReference type="CDD" id="cd03113">
    <property type="entry name" value="CTPS_N"/>
    <property type="match status" value="1"/>
</dbReference>
<name>A0ABT6DIU8_9BACT</name>
<feature type="active site" evidence="9">
    <location>
        <position position="539"/>
    </location>
</feature>
<feature type="binding site" evidence="9">
    <location>
        <begin position="177"/>
        <end position="179"/>
    </location>
    <ligand>
        <name>CTP</name>
        <dbReference type="ChEBI" id="CHEBI:37563"/>
        <note>allosteric inhibitor</note>
    </ligand>
</feature>
<comment type="catalytic activity">
    <reaction evidence="9">
        <text>UTP + NH4(+) + ATP = CTP + ADP + phosphate + 2 H(+)</text>
        <dbReference type="Rhea" id="RHEA:16597"/>
        <dbReference type="ChEBI" id="CHEBI:15378"/>
        <dbReference type="ChEBI" id="CHEBI:28938"/>
        <dbReference type="ChEBI" id="CHEBI:30616"/>
        <dbReference type="ChEBI" id="CHEBI:37563"/>
        <dbReference type="ChEBI" id="CHEBI:43474"/>
        <dbReference type="ChEBI" id="CHEBI:46398"/>
        <dbReference type="ChEBI" id="CHEBI:456216"/>
    </reaction>
</comment>
<keyword evidence="9" id="KW-0460">Magnesium</keyword>
<keyword evidence="11" id="KW-0472">Membrane</keyword>
<dbReference type="InterPro" id="IPR027417">
    <property type="entry name" value="P-loop_NTPase"/>
</dbReference>
<dbReference type="NCBIfam" id="TIGR00337">
    <property type="entry name" value="PyrG"/>
    <property type="match status" value="1"/>
</dbReference>
<dbReference type="Proteomes" id="UP001152321">
    <property type="component" value="Unassembled WGS sequence"/>
</dbReference>
<evidence type="ECO:0000256" key="9">
    <source>
        <dbReference type="HAMAP-Rule" id="MF_01227"/>
    </source>
</evidence>
<feature type="binding site" evidence="9">
    <location>
        <position position="434"/>
    </location>
    <ligand>
        <name>L-glutamine</name>
        <dbReference type="ChEBI" id="CHEBI:58359"/>
    </ligand>
</feature>
<dbReference type="InterPro" id="IPR004468">
    <property type="entry name" value="CTP_synthase"/>
</dbReference>